<evidence type="ECO:0000256" key="4">
    <source>
        <dbReference type="ARBA" id="ARBA00023125"/>
    </source>
</evidence>
<comment type="similarity">
    <text evidence="1">Belongs to the AfsR/DnrI/RedD regulatory family.</text>
</comment>
<dbReference type="Gene3D" id="1.10.10.10">
    <property type="entry name" value="Winged helix-like DNA-binding domain superfamily/Winged helix DNA-binding domain"/>
    <property type="match status" value="1"/>
</dbReference>
<dbReference type="InterPro" id="IPR051677">
    <property type="entry name" value="AfsR-DnrI-RedD_regulator"/>
</dbReference>
<feature type="domain" description="OmpR/PhoB-type" evidence="7">
    <location>
        <begin position="1"/>
        <end position="104"/>
    </location>
</feature>
<evidence type="ECO:0000256" key="2">
    <source>
        <dbReference type="ARBA" id="ARBA00023012"/>
    </source>
</evidence>
<keyword evidence="5" id="KW-0804">Transcription</keyword>
<evidence type="ECO:0000313" key="8">
    <source>
        <dbReference type="EMBL" id="GGT53979.1"/>
    </source>
</evidence>
<dbReference type="GO" id="GO:0003677">
    <property type="term" value="F:DNA binding"/>
    <property type="evidence" value="ECO:0007669"/>
    <property type="project" value="UniProtKB-UniRule"/>
</dbReference>
<dbReference type="Proteomes" id="UP000646776">
    <property type="component" value="Unassembled WGS sequence"/>
</dbReference>
<evidence type="ECO:0000256" key="3">
    <source>
        <dbReference type="ARBA" id="ARBA00023015"/>
    </source>
</evidence>
<accession>A0A918LV23</accession>
<dbReference type="SUPFAM" id="SSF48452">
    <property type="entry name" value="TPR-like"/>
    <property type="match status" value="1"/>
</dbReference>
<dbReference type="PANTHER" id="PTHR35807">
    <property type="entry name" value="TRANSCRIPTIONAL REGULATOR REDD-RELATED"/>
    <property type="match status" value="1"/>
</dbReference>
<keyword evidence="4 6" id="KW-0238">DNA-binding</keyword>
<proteinExistence type="inferred from homology"/>
<keyword evidence="2" id="KW-0902">Two-component regulatory system</keyword>
<reference evidence="8" key="2">
    <citation type="submission" date="2020-09" db="EMBL/GenBank/DDBJ databases">
        <authorList>
            <person name="Sun Q."/>
            <person name="Ohkuma M."/>
        </authorList>
    </citation>
    <scope>NUCLEOTIDE SEQUENCE</scope>
    <source>
        <strain evidence="8">JCM 4125</strain>
    </source>
</reference>
<dbReference type="Pfam" id="PF03704">
    <property type="entry name" value="BTAD"/>
    <property type="match status" value="1"/>
</dbReference>
<protein>
    <recommendedName>
        <fullName evidence="7">OmpR/PhoB-type domain-containing protein</fullName>
    </recommendedName>
</protein>
<dbReference type="GO" id="GO:0000160">
    <property type="term" value="P:phosphorelay signal transduction system"/>
    <property type="evidence" value="ECO:0007669"/>
    <property type="project" value="UniProtKB-KW"/>
</dbReference>
<dbReference type="AlphaFoldDB" id="A0A918LV23"/>
<dbReference type="PANTHER" id="PTHR35807:SF1">
    <property type="entry name" value="TRANSCRIPTIONAL REGULATOR REDD"/>
    <property type="match status" value="1"/>
</dbReference>
<dbReference type="SMART" id="SM00862">
    <property type="entry name" value="Trans_reg_C"/>
    <property type="match status" value="1"/>
</dbReference>
<dbReference type="Gene3D" id="1.25.40.10">
    <property type="entry name" value="Tetratricopeptide repeat domain"/>
    <property type="match status" value="1"/>
</dbReference>
<comment type="caution">
    <text evidence="8">The sequence shown here is derived from an EMBL/GenBank/DDBJ whole genome shotgun (WGS) entry which is preliminary data.</text>
</comment>
<evidence type="ECO:0000256" key="5">
    <source>
        <dbReference type="ARBA" id="ARBA00023163"/>
    </source>
</evidence>
<dbReference type="CDD" id="cd15831">
    <property type="entry name" value="BTAD"/>
    <property type="match status" value="1"/>
</dbReference>
<dbReference type="SMART" id="SM01043">
    <property type="entry name" value="BTAD"/>
    <property type="match status" value="1"/>
</dbReference>
<dbReference type="InterPro" id="IPR005158">
    <property type="entry name" value="BTAD"/>
</dbReference>
<reference evidence="8" key="1">
    <citation type="journal article" date="2014" name="Int. J. Syst. Evol. Microbiol.">
        <title>Complete genome sequence of Corynebacterium casei LMG S-19264T (=DSM 44701T), isolated from a smear-ripened cheese.</title>
        <authorList>
            <consortium name="US DOE Joint Genome Institute (JGI-PGF)"/>
            <person name="Walter F."/>
            <person name="Albersmeier A."/>
            <person name="Kalinowski J."/>
            <person name="Ruckert C."/>
        </authorList>
    </citation>
    <scope>NUCLEOTIDE SEQUENCE</scope>
    <source>
        <strain evidence="8">JCM 4125</strain>
    </source>
</reference>
<dbReference type="InterPro" id="IPR011990">
    <property type="entry name" value="TPR-like_helical_dom_sf"/>
</dbReference>
<feature type="DNA-binding region" description="OmpR/PhoB-type" evidence="6">
    <location>
        <begin position="1"/>
        <end position="104"/>
    </location>
</feature>
<dbReference type="InterPro" id="IPR016032">
    <property type="entry name" value="Sig_transdc_resp-reg_C-effctor"/>
</dbReference>
<dbReference type="SUPFAM" id="SSF46894">
    <property type="entry name" value="C-terminal effector domain of the bipartite response regulators"/>
    <property type="match status" value="1"/>
</dbReference>
<keyword evidence="9" id="KW-1185">Reference proteome</keyword>
<organism evidence="8 9">
    <name type="scientific">Streptomyces phaeofaciens</name>
    <dbReference type="NCBI Taxonomy" id="68254"/>
    <lineage>
        <taxon>Bacteria</taxon>
        <taxon>Bacillati</taxon>
        <taxon>Actinomycetota</taxon>
        <taxon>Actinomycetes</taxon>
        <taxon>Kitasatosporales</taxon>
        <taxon>Streptomycetaceae</taxon>
        <taxon>Streptomyces</taxon>
    </lineage>
</organism>
<evidence type="ECO:0000256" key="6">
    <source>
        <dbReference type="PROSITE-ProRule" id="PRU01091"/>
    </source>
</evidence>
<dbReference type="EMBL" id="BMSA01000008">
    <property type="protein sequence ID" value="GGT53979.1"/>
    <property type="molecule type" value="Genomic_DNA"/>
</dbReference>
<evidence type="ECO:0000256" key="1">
    <source>
        <dbReference type="ARBA" id="ARBA00005820"/>
    </source>
</evidence>
<name>A0A918LV23_9ACTN</name>
<evidence type="ECO:0000259" key="7">
    <source>
        <dbReference type="PROSITE" id="PS51755"/>
    </source>
</evidence>
<dbReference type="GO" id="GO:0006355">
    <property type="term" value="P:regulation of DNA-templated transcription"/>
    <property type="evidence" value="ECO:0007669"/>
    <property type="project" value="InterPro"/>
</dbReference>
<dbReference type="Pfam" id="PF00486">
    <property type="entry name" value="Trans_reg_C"/>
    <property type="match status" value="1"/>
</dbReference>
<dbReference type="InterPro" id="IPR001867">
    <property type="entry name" value="OmpR/PhoB-type_DNA-bd"/>
</dbReference>
<gene>
    <name evidence="8" type="ORF">GCM10010226_33910</name>
</gene>
<keyword evidence="3" id="KW-0805">Transcription regulation</keyword>
<evidence type="ECO:0000313" key="9">
    <source>
        <dbReference type="Proteomes" id="UP000646776"/>
    </source>
</evidence>
<dbReference type="PROSITE" id="PS51755">
    <property type="entry name" value="OMPR_PHOB"/>
    <property type="match status" value="1"/>
</dbReference>
<dbReference type="InterPro" id="IPR036388">
    <property type="entry name" value="WH-like_DNA-bd_sf"/>
</dbReference>
<sequence>MPTVVHTIHFNVLGPLNVCLHGRPVNLGSARQRAVLSALLLAPGRPMTAEELTEAIWPRKAPAGAAGCLHSYVSHLRRVLEPQRAPRERDNLLRRQPNGYVLEVAPESLDAIRFERLLQEGRAQLSAGRPQQTILTVREALALWRGGPHPEVSDYPGAAQVAARYEELRLLALETLWEAELASEHGMTLLTDELPALSRKFPTRERFSWLLMKALYRSGRRAEAIDAYHHTRRTLAEEYGIDPGAELQELFGRIICGDPLAG</sequence>